<dbReference type="InterPro" id="IPR011109">
    <property type="entry name" value="DNA_bind_recombinase_dom"/>
</dbReference>
<dbReference type="GO" id="GO:0003677">
    <property type="term" value="F:DNA binding"/>
    <property type="evidence" value="ECO:0007669"/>
    <property type="project" value="InterPro"/>
</dbReference>
<keyword evidence="4" id="KW-1185">Reference proteome</keyword>
<evidence type="ECO:0000313" key="4">
    <source>
        <dbReference type="Proteomes" id="UP000544090"/>
    </source>
</evidence>
<proteinExistence type="predicted"/>
<dbReference type="Gene3D" id="3.90.1750.20">
    <property type="entry name" value="Putative Large Serine Recombinase, Chain B, Domain 2"/>
    <property type="match status" value="1"/>
</dbReference>
<dbReference type="PROSITE" id="PS51736">
    <property type="entry name" value="RECOMBINASES_3"/>
    <property type="match status" value="1"/>
</dbReference>
<dbReference type="InterPro" id="IPR036162">
    <property type="entry name" value="Resolvase-like_N_sf"/>
</dbReference>
<dbReference type="PANTHER" id="PTHR30461:SF23">
    <property type="entry name" value="DNA RECOMBINASE-RELATED"/>
    <property type="match status" value="1"/>
</dbReference>
<evidence type="ECO:0000313" key="3">
    <source>
        <dbReference type="EMBL" id="NKX55214.1"/>
    </source>
</evidence>
<evidence type="ECO:0000259" key="2">
    <source>
        <dbReference type="PROSITE" id="PS51737"/>
    </source>
</evidence>
<comment type="caution">
    <text evidence="3">The sequence shown here is derived from an EMBL/GenBank/DDBJ whole genome shotgun (WGS) entry which is preliminary data.</text>
</comment>
<feature type="domain" description="Resolvase/invertase-type recombinase catalytic" evidence="1">
    <location>
        <begin position="16"/>
        <end position="168"/>
    </location>
</feature>
<dbReference type="PROSITE" id="PS51737">
    <property type="entry name" value="RECOMBINASE_DNA_BIND"/>
    <property type="match status" value="1"/>
</dbReference>
<dbReference type="RefSeq" id="WP_168486551.1">
    <property type="nucleotide sequence ID" value="NZ_JAAZSQ010000010.1"/>
</dbReference>
<dbReference type="CDD" id="cd00338">
    <property type="entry name" value="Ser_Recombinase"/>
    <property type="match status" value="1"/>
</dbReference>
<dbReference type="InterPro" id="IPR038109">
    <property type="entry name" value="DNA_bind_recomb_sf"/>
</dbReference>
<dbReference type="InterPro" id="IPR050639">
    <property type="entry name" value="SSR_resolvase"/>
</dbReference>
<dbReference type="Proteomes" id="UP000544090">
    <property type="component" value="Unassembled WGS sequence"/>
</dbReference>
<dbReference type="PANTHER" id="PTHR30461">
    <property type="entry name" value="DNA-INVERTASE FROM LAMBDOID PROPHAGE"/>
    <property type="match status" value="1"/>
</dbReference>
<reference evidence="3 4" key="1">
    <citation type="submission" date="2020-04" db="EMBL/GenBank/DDBJ databases">
        <title>Arthrobacter sp. nov.</title>
        <authorList>
            <person name="Liu S."/>
        </authorList>
    </citation>
    <scope>NUCLEOTIDE SEQUENCE [LARGE SCALE GENOMIC DNA]</scope>
    <source>
        <strain evidence="3 4">E918</strain>
    </source>
</reference>
<dbReference type="AlphaFoldDB" id="A0A7X6HFD9"/>
<dbReference type="Gene3D" id="3.40.50.1390">
    <property type="entry name" value="Resolvase, N-terminal catalytic domain"/>
    <property type="match status" value="1"/>
</dbReference>
<dbReference type="Pfam" id="PF07508">
    <property type="entry name" value="Recombinase"/>
    <property type="match status" value="1"/>
</dbReference>
<organism evidence="3 4">
    <name type="scientific">Arthrobacter mobilis</name>
    <dbReference type="NCBI Taxonomy" id="2724944"/>
    <lineage>
        <taxon>Bacteria</taxon>
        <taxon>Bacillati</taxon>
        <taxon>Actinomycetota</taxon>
        <taxon>Actinomycetes</taxon>
        <taxon>Micrococcales</taxon>
        <taxon>Micrococcaceae</taxon>
        <taxon>Arthrobacter</taxon>
    </lineage>
</organism>
<dbReference type="SMART" id="SM00857">
    <property type="entry name" value="Resolvase"/>
    <property type="match status" value="1"/>
</dbReference>
<dbReference type="Pfam" id="PF00239">
    <property type="entry name" value="Resolvase"/>
    <property type="match status" value="1"/>
</dbReference>
<evidence type="ECO:0000259" key="1">
    <source>
        <dbReference type="PROSITE" id="PS51736"/>
    </source>
</evidence>
<feature type="domain" description="Recombinase" evidence="2">
    <location>
        <begin position="176"/>
        <end position="299"/>
    </location>
</feature>
<name>A0A7X6HFD9_9MICC</name>
<accession>A0A7X6HFD9</accession>
<dbReference type="EMBL" id="JAAZSQ010000010">
    <property type="protein sequence ID" value="NKX55214.1"/>
    <property type="molecule type" value="Genomic_DNA"/>
</dbReference>
<protein>
    <submittedName>
        <fullName evidence="3">Recombinase family protein</fullName>
    </submittedName>
</protein>
<sequence length="517" mass="55598">MTAPITQKATSPPDASAAIYVRRSSRQNGGKNFSLAEQEADCRALAERLRLDVVEIYAEREGTGASYRSGSARPEWRRALDDLDAGIRFHTLVVSSLDRADRRGADTLAALLTKHAATGRRILGVDGTDTSDERQRLVNIIRGEMAREEAESIAKRVARTKAARRRGGSWLGGKPPFGLRNVDGKLDPDPETAPIARKIAEEALAGKSLWEIGRMLNDEGIPSPTGVLWRTSAISQLLRTPGFAGLQSARRRTASGGWAAIADVYLDPDTHKPVSVGEGIITPTERALILASMASRTAEQAHGIIRGRKPHTTVTGALIRCASCGGRAASSSGGAARSYRCSQLANGLPCAAPFTAPRDGVDDYVAHRFLSYLAAMEPDDKRLIGIAERWTAHVDPASVEERTAAQAALGAVDADLARARRLAVSGVLTEEEAAVEMARLRGLRARAAEALEALPSASVDVSPLLDLAQSREAWEALPAAERRALLPLVIREVRISRATGRGVRFKGEERVEIVWLD</sequence>
<dbReference type="GO" id="GO:0000150">
    <property type="term" value="F:DNA strand exchange activity"/>
    <property type="evidence" value="ECO:0007669"/>
    <property type="project" value="InterPro"/>
</dbReference>
<dbReference type="InterPro" id="IPR006119">
    <property type="entry name" value="Resolv_N"/>
</dbReference>
<gene>
    <name evidence="3" type="ORF">HGG74_11795</name>
</gene>
<dbReference type="SUPFAM" id="SSF53041">
    <property type="entry name" value="Resolvase-like"/>
    <property type="match status" value="1"/>
</dbReference>